<feature type="compositionally biased region" description="Polar residues" evidence="2">
    <location>
        <begin position="442"/>
        <end position="455"/>
    </location>
</feature>
<evidence type="ECO:0000313" key="4">
    <source>
        <dbReference type="Proteomes" id="UP000054408"/>
    </source>
</evidence>
<dbReference type="RefSeq" id="XP_013757490.1">
    <property type="nucleotide sequence ID" value="XM_013902036.1"/>
</dbReference>
<feature type="region of interest" description="Disordered" evidence="2">
    <location>
        <begin position="190"/>
        <end position="228"/>
    </location>
</feature>
<dbReference type="Proteomes" id="UP000054408">
    <property type="component" value="Unassembled WGS sequence"/>
</dbReference>
<feature type="coiled-coil region" evidence="1">
    <location>
        <begin position="646"/>
        <end position="673"/>
    </location>
</feature>
<dbReference type="GeneID" id="25565248"/>
<name>A0A0L0DBT8_THETB</name>
<dbReference type="EMBL" id="GL349457">
    <property type="protein sequence ID" value="KNC49695.1"/>
    <property type="molecule type" value="Genomic_DNA"/>
</dbReference>
<evidence type="ECO:0000256" key="2">
    <source>
        <dbReference type="SAM" id="MobiDB-lite"/>
    </source>
</evidence>
<feature type="compositionally biased region" description="Low complexity" evidence="2">
    <location>
        <begin position="830"/>
        <end position="872"/>
    </location>
</feature>
<sequence length="882" mass="90909">MATNATAPAAGDGSATASLAPAPTPATALAPTPAAAPASSASDPVATHATLARLSASLQETLANPAPAAQDLRPLFTAPLAGLEYWLRDYADAIVTLSAFPTFVHEFKDLAAAEDAITAAVADAGSAAAVRTAAARVAAAGMGVFASIATWAETNDVAARNDYLARVDASVIPPLRDFVEALQGYVAAAPQPDSLRGDTPPLSPVLHSLSANSLPDTSPSPQPAAAAAPAVDSAYERLRSVAGFVAQAASQLDAESRSRASVHRAFLERAAGAARAASAALHELGETRGDPSSVSRLSLDVMMGVDQVASILHQLASSSKHVGVSEGCNRAAAGVLAAWKNFDHNVLEQYSVSPHVASVVADHVRTASALAVAVRKATVAMVEYAAQPETHAPPQQAAEQSAASYEPAVGLGESFARSVTGTPDTRSTAPVRLDDISLVRATPTSAGTPAKSSLATPAPASGTASDAQDLDIVQAYGALVDSASLMSTKYRTLRVRCTTSAKAALSERAAEGIKRATKAVKKVAFSGGDPRLIEDYAADLLRNIKRVVRVMEKLSMSRALSRDDRKIARSSVREVTSKAVRLLESAKVYAKKPSEPRAQGVHARAVVEFAQVVNILVTDVTDYTLPVDEAGEDFDFSDTESEAEAKAAHAAELAAQENAAAEAKLEAERAAALQSAGANLRFAKFRDVIAAVDDARGRSLIHDPDIGGYLAGLRDSLVFLIMHQVKYEPELWSEQVEKLSAQSAALVGAVDAANTNATLKYHLANAGRAVTAATATYADAVTAFVADPLADPWQAHNDAADSLGAAWLNWLTDVIPADLDLTEAAPAFGAPAPFGSPQPQAAQQGNPFASPGPFGSPSASPPAAHGQSQGQGQKSGGGCVVM</sequence>
<dbReference type="AlphaFoldDB" id="A0A0L0DBT8"/>
<protein>
    <submittedName>
        <fullName evidence="3">Uncharacterized protein</fullName>
    </submittedName>
</protein>
<proteinExistence type="predicted"/>
<feature type="region of interest" description="Disordered" evidence="2">
    <location>
        <begin position="830"/>
        <end position="882"/>
    </location>
</feature>
<keyword evidence="4" id="KW-1185">Reference proteome</keyword>
<accession>A0A0L0DBT8</accession>
<feature type="compositionally biased region" description="Gly residues" evidence="2">
    <location>
        <begin position="873"/>
        <end position="882"/>
    </location>
</feature>
<reference evidence="3 4" key="1">
    <citation type="submission" date="2010-05" db="EMBL/GenBank/DDBJ databases">
        <title>The Genome Sequence of Thecamonas trahens ATCC 50062.</title>
        <authorList>
            <consortium name="The Broad Institute Genome Sequencing Platform"/>
            <person name="Russ C."/>
            <person name="Cuomo C."/>
            <person name="Shea T."/>
            <person name="Young S.K."/>
            <person name="Zeng Q."/>
            <person name="Koehrsen M."/>
            <person name="Haas B."/>
            <person name="Borodovsky M."/>
            <person name="Guigo R."/>
            <person name="Alvarado L."/>
            <person name="Berlin A."/>
            <person name="Bochicchio J."/>
            <person name="Borenstein D."/>
            <person name="Chapman S."/>
            <person name="Chen Z."/>
            <person name="Freedman E."/>
            <person name="Gellesch M."/>
            <person name="Goldberg J."/>
            <person name="Griggs A."/>
            <person name="Gujja S."/>
            <person name="Heilman E."/>
            <person name="Heiman D."/>
            <person name="Hepburn T."/>
            <person name="Howarth C."/>
            <person name="Jen D."/>
            <person name="Larson L."/>
            <person name="Mehta T."/>
            <person name="Park D."/>
            <person name="Pearson M."/>
            <person name="Roberts A."/>
            <person name="Saif S."/>
            <person name="Shenoy N."/>
            <person name="Sisk P."/>
            <person name="Stolte C."/>
            <person name="Sykes S."/>
            <person name="Thomson T."/>
            <person name="Walk T."/>
            <person name="White J."/>
            <person name="Yandava C."/>
            <person name="Burger G."/>
            <person name="Gray M.W."/>
            <person name="Holland P.W.H."/>
            <person name="King N."/>
            <person name="Lang F.B.F."/>
            <person name="Roger A.J."/>
            <person name="Ruiz-Trillo I."/>
            <person name="Lander E."/>
            <person name="Nusbaum C."/>
        </authorList>
    </citation>
    <scope>NUCLEOTIDE SEQUENCE [LARGE SCALE GENOMIC DNA]</scope>
    <source>
        <strain evidence="3 4">ATCC 50062</strain>
    </source>
</reference>
<feature type="region of interest" description="Disordered" evidence="2">
    <location>
        <begin position="415"/>
        <end position="464"/>
    </location>
</feature>
<keyword evidence="1" id="KW-0175">Coiled coil</keyword>
<organism evidence="3 4">
    <name type="scientific">Thecamonas trahens ATCC 50062</name>
    <dbReference type="NCBI Taxonomy" id="461836"/>
    <lineage>
        <taxon>Eukaryota</taxon>
        <taxon>Apusozoa</taxon>
        <taxon>Apusomonadida</taxon>
        <taxon>Apusomonadidae</taxon>
        <taxon>Thecamonas</taxon>
    </lineage>
</organism>
<feature type="compositionally biased region" description="Polar residues" evidence="2">
    <location>
        <begin position="417"/>
        <end position="428"/>
    </location>
</feature>
<evidence type="ECO:0000256" key="1">
    <source>
        <dbReference type="SAM" id="Coils"/>
    </source>
</evidence>
<evidence type="ECO:0000313" key="3">
    <source>
        <dbReference type="EMBL" id="KNC49695.1"/>
    </source>
</evidence>
<feature type="region of interest" description="Disordered" evidence="2">
    <location>
        <begin position="1"/>
        <end position="42"/>
    </location>
</feature>
<feature type="compositionally biased region" description="Low complexity" evidence="2">
    <location>
        <begin position="14"/>
        <end position="42"/>
    </location>
</feature>
<gene>
    <name evidence="3" type="ORF">AMSG_05958</name>
</gene>